<dbReference type="AlphaFoldDB" id="S4PKW9"/>
<name>S4PKW9_9NEOP</name>
<dbReference type="EMBL" id="GAIX01004310">
    <property type="protein sequence ID" value="JAA88250.1"/>
    <property type="molecule type" value="Transcribed_RNA"/>
</dbReference>
<proteinExistence type="predicted"/>
<dbReference type="Pfam" id="PF16009">
    <property type="entry name" value="DUF4779"/>
    <property type="match status" value="1"/>
</dbReference>
<sequence>MLVASAEHYHRVYVAPPKARSLNHEVPAGPLTFGVSPEAEHIKVATPVSFSVSHPNQPAHLAPAQTAEAAALPHEDLAVAAGHHHEKGHAPYSHKFANGGGQQHHGDHYAEHGGKSTKGGNSDHYVDKGQKGFRTNHLHRKEYEDEGGLRKKHHDEASDRGHHEEEAFGSRGAHFGEKKGHKKGHKTKGFHNKYHKDEFQKEHKFYDDLYKDGEHHRYGKFNAKHASNESGKKKVHHVKGGHDYVEHGKKGYSNKGHIDADHKGYHGKHGHEEHQQHHSEHGKKGKQGEGSQWGYAKKH</sequence>
<feature type="region of interest" description="Disordered" evidence="1">
    <location>
        <begin position="246"/>
        <end position="299"/>
    </location>
</feature>
<feature type="compositionally biased region" description="Basic and acidic residues" evidence="1">
    <location>
        <begin position="256"/>
        <end position="279"/>
    </location>
</feature>
<evidence type="ECO:0000313" key="2">
    <source>
        <dbReference type="EMBL" id="JAA88250.1"/>
    </source>
</evidence>
<accession>S4PKW9</accession>
<evidence type="ECO:0000256" key="1">
    <source>
        <dbReference type="SAM" id="MobiDB-lite"/>
    </source>
</evidence>
<evidence type="ECO:0008006" key="3">
    <source>
        <dbReference type="Google" id="ProtNLM"/>
    </source>
</evidence>
<organism evidence="2">
    <name type="scientific">Pararge aegeria</name>
    <name type="common">speckled wood butterfly</name>
    <dbReference type="NCBI Taxonomy" id="116150"/>
    <lineage>
        <taxon>Eukaryota</taxon>
        <taxon>Metazoa</taxon>
        <taxon>Ecdysozoa</taxon>
        <taxon>Arthropoda</taxon>
        <taxon>Hexapoda</taxon>
        <taxon>Insecta</taxon>
        <taxon>Pterygota</taxon>
        <taxon>Neoptera</taxon>
        <taxon>Endopterygota</taxon>
        <taxon>Lepidoptera</taxon>
        <taxon>Glossata</taxon>
        <taxon>Ditrysia</taxon>
        <taxon>Papilionoidea</taxon>
        <taxon>Nymphalidae</taxon>
        <taxon>Satyrinae</taxon>
        <taxon>Satyrini</taxon>
        <taxon>Parargina</taxon>
        <taxon>Pararge</taxon>
    </lineage>
</organism>
<reference evidence="2" key="2">
    <citation type="submission" date="2013-05" db="EMBL/GenBank/DDBJ databases">
        <authorList>
            <person name="Carter J.-M."/>
            <person name="Baker S.C."/>
            <person name="Pink R."/>
            <person name="Carter D.R.F."/>
            <person name="Collins A."/>
            <person name="Tomlin J."/>
            <person name="Gibbs M."/>
            <person name="Breuker C.J."/>
        </authorList>
    </citation>
    <scope>NUCLEOTIDE SEQUENCE</scope>
    <source>
        <tissue evidence="2">Ovary</tissue>
    </source>
</reference>
<feature type="compositionally biased region" description="Basic residues" evidence="1">
    <location>
        <begin position="179"/>
        <end position="190"/>
    </location>
</feature>
<reference evidence="2" key="1">
    <citation type="journal article" date="2013" name="BMC Genomics">
        <title>Unscrambling butterfly oogenesis.</title>
        <authorList>
            <person name="Carter J.M."/>
            <person name="Baker S.C."/>
            <person name="Pink R."/>
            <person name="Carter D.R."/>
            <person name="Collins A."/>
            <person name="Tomlin J."/>
            <person name="Gibbs M."/>
            <person name="Breuker C.J."/>
        </authorList>
    </citation>
    <scope>NUCLEOTIDE SEQUENCE</scope>
    <source>
        <tissue evidence="2">Ovary</tissue>
    </source>
</reference>
<dbReference type="InterPro" id="IPR031959">
    <property type="entry name" value="DUF4779"/>
</dbReference>
<feature type="compositionally biased region" description="Basic and acidic residues" evidence="1">
    <location>
        <begin position="104"/>
        <end position="114"/>
    </location>
</feature>
<protein>
    <recommendedName>
        <fullName evidence="3">Histidine-rich glycoprotein-like</fullName>
    </recommendedName>
</protein>
<feature type="region of interest" description="Disordered" evidence="1">
    <location>
        <begin position="96"/>
        <end position="190"/>
    </location>
</feature>
<feature type="compositionally biased region" description="Basic and acidic residues" evidence="1">
    <location>
        <begin position="141"/>
        <end position="178"/>
    </location>
</feature>